<dbReference type="Proteomes" id="UP001057455">
    <property type="component" value="Unassembled WGS sequence"/>
</dbReference>
<protein>
    <submittedName>
        <fullName evidence="2">E3 ubiquitin- ligase Smurf1 isoform X3, putative</fullName>
    </submittedName>
</protein>
<feature type="compositionally biased region" description="Basic and acidic residues" evidence="1">
    <location>
        <begin position="470"/>
        <end position="482"/>
    </location>
</feature>
<feature type="compositionally biased region" description="Polar residues" evidence="1">
    <location>
        <begin position="573"/>
        <end position="585"/>
    </location>
</feature>
<evidence type="ECO:0000256" key="1">
    <source>
        <dbReference type="SAM" id="MobiDB-lite"/>
    </source>
</evidence>
<dbReference type="Gene3D" id="2.60.40.1230">
    <property type="match status" value="1"/>
</dbReference>
<sequence length="892" mass="99410">METEAFATLRNHLRYMFYRSPHSQHAIHYDSHVLNMKYGAILSNCGNEASKILASDLVNICSSRNIKECLKLCIRSLKDKTVPPASKTNAIQLVVIIALSNDYNAYLVARSGVLEAIARIGDTRVSARARSPLGDSNNGPQTSKCINYANAVIETLSKIEVFDLTLHQTLPFGVMYLLSKCNKLRLRQLANGSVPLNYGGPTQNMSDAPSYPSSARDTLENTIHQSYRTRVVGLELHVSRIQDEMEELGVTETSKAMTSEHETTPTIENRLIELVSNLCYLRGESSNLLNEMMEADECSMRSQLKNLIDDIKQLEIRCRSRYMHQDDYTDTGALNVTFNGVDRRNTQHDDFYTTVDHFDLPYITTLKMDDASSMHSFKSIVTYVTSKSKNPARVYGNLGLPLPYHTYAQSSSSDTMCDACSSDDFNGPGLDGYFSPLNMSEVYSTARSVHRKNGSATPKDKVIHNSSPSPHHDPHIPAKVEKPANPLLSSSTPHITGSDLNYGKFGNNGMTSQSPSTKDLSGKSNDFQSSKISEAGNTTDTDATYATLGQISIVKNKEPIGTPKSGAKHGASTHRTGGVTSTHSSKNTKRDSHDSTSSNSNDSKTLSYSKQVPLSKVFNIDVVNEEVDTDEENGADANNPLLSNLSKIRQIVLSRESEIYSDDDVQVSFRQELIYEDPGEVLDCYLALTNTSQETIEQLQFDFLNFEHFPIHLSLLPMESDEKVVVPKSSIEIHFKLYPLAPFIGIPKVTILTKSGPEFVEKSYTLFLPVPISSFLAAELCEDVGCLVSIQKEYKFYFLARNTVHFDSACHMVRLGNHLSSFQIESEPTSRYLMATFYQHPHSDRIESDNKYTVLIKIELADEPTSFNMYVYSDSEKLAGAVAQLYRYLFHN</sequence>
<feature type="region of interest" description="Disordered" evidence="1">
    <location>
        <begin position="556"/>
        <end position="607"/>
    </location>
</feature>
<organism evidence="2 3">
    <name type="scientific">Babesia ovis</name>
    <dbReference type="NCBI Taxonomy" id="5869"/>
    <lineage>
        <taxon>Eukaryota</taxon>
        <taxon>Sar</taxon>
        <taxon>Alveolata</taxon>
        <taxon>Apicomplexa</taxon>
        <taxon>Aconoidasida</taxon>
        <taxon>Piroplasmida</taxon>
        <taxon>Babesiidae</taxon>
        <taxon>Babesia</taxon>
    </lineage>
</organism>
<feature type="compositionally biased region" description="Polar residues" evidence="1">
    <location>
        <begin position="508"/>
        <end position="539"/>
    </location>
</feature>
<reference evidence="2" key="1">
    <citation type="submission" date="2019-12" db="EMBL/GenBank/DDBJ databases">
        <title>Genome sequence of Babesia ovis.</title>
        <authorList>
            <person name="Yamagishi J."/>
            <person name="Sevinc F."/>
            <person name="Xuan X."/>
        </authorList>
    </citation>
    <scope>NUCLEOTIDE SEQUENCE</scope>
    <source>
        <strain evidence="2">Selcuk</strain>
    </source>
</reference>
<comment type="caution">
    <text evidence="2">The sequence shown here is derived from an EMBL/GenBank/DDBJ whole genome shotgun (WGS) entry which is preliminary data.</text>
</comment>
<name>A0A9W5WTD5_BABOV</name>
<dbReference type="AlphaFoldDB" id="A0A9W5WTD5"/>
<dbReference type="SUPFAM" id="SSF49348">
    <property type="entry name" value="Clathrin adaptor appendage domain"/>
    <property type="match status" value="1"/>
</dbReference>
<keyword evidence="3" id="KW-1185">Reference proteome</keyword>
<dbReference type="InterPro" id="IPR013041">
    <property type="entry name" value="Clathrin_app_Ig-like_sf"/>
</dbReference>
<dbReference type="EMBL" id="BLIY01000001">
    <property type="protein sequence ID" value="GFE52676.1"/>
    <property type="molecule type" value="Genomic_DNA"/>
</dbReference>
<evidence type="ECO:0000313" key="3">
    <source>
        <dbReference type="Proteomes" id="UP001057455"/>
    </source>
</evidence>
<feature type="compositionally biased region" description="Polar residues" evidence="1">
    <location>
        <begin position="487"/>
        <end position="499"/>
    </location>
</feature>
<keyword evidence="2" id="KW-0436">Ligase</keyword>
<gene>
    <name evidence="2" type="ORF">BaOVIS_000800</name>
</gene>
<feature type="compositionally biased region" description="Low complexity" evidence="1">
    <location>
        <begin position="595"/>
        <end position="607"/>
    </location>
</feature>
<evidence type="ECO:0000313" key="2">
    <source>
        <dbReference type="EMBL" id="GFE52676.1"/>
    </source>
</evidence>
<feature type="region of interest" description="Disordered" evidence="1">
    <location>
        <begin position="450"/>
        <end position="539"/>
    </location>
</feature>
<dbReference type="OrthoDB" id="365954at2759"/>
<dbReference type="GO" id="GO:0016874">
    <property type="term" value="F:ligase activity"/>
    <property type="evidence" value="ECO:0007669"/>
    <property type="project" value="UniProtKB-KW"/>
</dbReference>
<accession>A0A9W5WTD5</accession>
<proteinExistence type="predicted"/>